<accession>A0A561SLE3</accession>
<reference evidence="1 2" key="1">
    <citation type="submission" date="2019-06" db="EMBL/GenBank/DDBJ databases">
        <title>Sequencing the genomes of 1000 actinobacteria strains.</title>
        <authorList>
            <person name="Klenk H.-P."/>
        </authorList>
    </citation>
    <scope>NUCLEOTIDE SEQUENCE [LARGE SCALE GENOMIC DNA]</scope>
    <source>
        <strain evidence="1 2">DSM 45671</strain>
    </source>
</reference>
<keyword evidence="2" id="KW-1185">Reference proteome</keyword>
<evidence type="ECO:0008006" key="3">
    <source>
        <dbReference type="Google" id="ProtNLM"/>
    </source>
</evidence>
<sequence length="216" mass="24630">MGTEPPAWVSAVLSEPRFTPYLTAAGGNAEAAVDLEWWNLEVAAAFVVPLNRLELALRNALHRRLATRFSRPDWWRSAPLNENGRRKVAEAKRNLVRLQQRPEVPDDVVAQLTLGFWVSLLSGRYHRTLWTPALHRVFPGADRGALHQDYDNVLVLRNRIMHHEPIHHRHLEADHATVYRLLRQLSPEVVEELLPRDRVPRLLAGRSAIGTRGETG</sequence>
<comment type="caution">
    <text evidence="1">The sequence shown here is derived from an EMBL/GenBank/DDBJ whole genome shotgun (WGS) entry which is preliminary data.</text>
</comment>
<organism evidence="1 2">
    <name type="scientific">Pseudonocardia hierapolitana</name>
    <dbReference type="NCBI Taxonomy" id="1128676"/>
    <lineage>
        <taxon>Bacteria</taxon>
        <taxon>Bacillati</taxon>
        <taxon>Actinomycetota</taxon>
        <taxon>Actinomycetes</taxon>
        <taxon>Pseudonocardiales</taxon>
        <taxon>Pseudonocardiaceae</taxon>
        <taxon>Pseudonocardia</taxon>
    </lineage>
</organism>
<dbReference type="Proteomes" id="UP000321261">
    <property type="component" value="Unassembled WGS sequence"/>
</dbReference>
<evidence type="ECO:0000313" key="2">
    <source>
        <dbReference type="Proteomes" id="UP000321261"/>
    </source>
</evidence>
<proteinExistence type="predicted"/>
<name>A0A561SLE3_9PSEU</name>
<evidence type="ECO:0000313" key="1">
    <source>
        <dbReference type="EMBL" id="TWF75687.1"/>
    </source>
</evidence>
<dbReference type="EMBL" id="VIWU01000001">
    <property type="protein sequence ID" value="TWF75687.1"/>
    <property type="molecule type" value="Genomic_DNA"/>
</dbReference>
<dbReference type="OrthoDB" id="3418622at2"/>
<dbReference type="AlphaFoldDB" id="A0A561SLE3"/>
<gene>
    <name evidence="1" type="ORF">FHX44_111571</name>
</gene>
<protein>
    <recommendedName>
        <fullName evidence="3">Abi-like protein</fullName>
    </recommendedName>
</protein>